<feature type="domain" description="Signal transduction histidine kinase dimerisation/phosphoacceptor" evidence="3">
    <location>
        <begin position="19"/>
        <end position="62"/>
    </location>
</feature>
<organism evidence="4 5">
    <name type="scientific">Parablautia intestinalis</name>
    <dbReference type="NCBI Taxonomy" id="2320100"/>
    <lineage>
        <taxon>Bacteria</taxon>
        <taxon>Bacillati</taxon>
        <taxon>Bacillota</taxon>
        <taxon>Clostridia</taxon>
        <taxon>Lachnospirales</taxon>
        <taxon>Lachnospiraceae</taxon>
        <taxon>Parablautia</taxon>
    </lineage>
</organism>
<comment type="caution">
    <text evidence="4">The sequence shown here is derived from an EMBL/GenBank/DDBJ whole genome shotgun (WGS) entry which is preliminary data.</text>
</comment>
<dbReference type="AlphaFoldDB" id="A0A3A9ASN5"/>
<dbReference type="Proteomes" id="UP000280696">
    <property type="component" value="Unassembled WGS sequence"/>
</dbReference>
<name>A0A3A9ASN5_9FIRM</name>
<dbReference type="GO" id="GO:0000155">
    <property type="term" value="F:phosphorelay sensor kinase activity"/>
    <property type="evidence" value="ECO:0007669"/>
    <property type="project" value="InterPro"/>
</dbReference>
<keyword evidence="4" id="KW-0808">Transferase</keyword>
<dbReference type="InterPro" id="IPR036097">
    <property type="entry name" value="HisK_dim/P_sf"/>
</dbReference>
<dbReference type="EMBL" id="RAYQ01000001">
    <property type="protein sequence ID" value="RKI94209.1"/>
    <property type="molecule type" value="Genomic_DNA"/>
</dbReference>
<dbReference type="Gene3D" id="1.10.287.130">
    <property type="match status" value="1"/>
</dbReference>
<keyword evidence="5" id="KW-1185">Reference proteome</keyword>
<dbReference type="CDD" id="cd00082">
    <property type="entry name" value="HisKA"/>
    <property type="match status" value="1"/>
</dbReference>
<keyword evidence="4" id="KW-0418">Kinase</keyword>
<reference evidence="4 5" key="1">
    <citation type="submission" date="2018-09" db="EMBL/GenBank/DDBJ databases">
        <title>Murine metabolic-syndrome-specific gut microbial biobank.</title>
        <authorList>
            <person name="Liu C."/>
        </authorList>
    </citation>
    <scope>NUCLEOTIDE SEQUENCE [LARGE SCALE GENOMIC DNA]</scope>
    <source>
        <strain evidence="4 5">0.1xD8-82</strain>
    </source>
</reference>
<proteinExistence type="predicted"/>
<gene>
    <name evidence="4" type="ORF">D7V94_01155</name>
</gene>
<dbReference type="Pfam" id="PF00512">
    <property type="entry name" value="HisKA"/>
    <property type="match status" value="1"/>
</dbReference>
<evidence type="ECO:0000259" key="3">
    <source>
        <dbReference type="Pfam" id="PF00512"/>
    </source>
</evidence>
<evidence type="ECO:0000256" key="1">
    <source>
        <dbReference type="ARBA" id="ARBA00000085"/>
    </source>
</evidence>
<dbReference type="EC" id="2.7.13.3" evidence="2"/>
<protein>
    <recommendedName>
        <fullName evidence="2">histidine kinase</fullName>
        <ecNumber evidence="2">2.7.13.3</ecNumber>
    </recommendedName>
</protein>
<evidence type="ECO:0000256" key="2">
    <source>
        <dbReference type="ARBA" id="ARBA00012438"/>
    </source>
</evidence>
<dbReference type="SUPFAM" id="SSF47384">
    <property type="entry name" value="Homodimeric domain of signal transducing histidine kinase"/>
    <property type="match status" value="1"/>
</dbReference>
<accession>A0A3A9ASN5</accession>
<sequence length="171" mass="19492">MRAALTANFAEMWRQIEERRQLNAAFAHELRTPLTVLKGYDEMLKDSGDGRSKENADTMEKCSFSRTKNHAQSKGLMADRNSILQVANNLTANFVEGKENGKHFGIGLYLCRILCGHHGGWLKIEKLSGKSPFQENNPEDNVFPENMTSGVQIIALFQCKQHTFKFCRKRR</sequence>
<comment type="catalytic activity">
    <reaction evidence="1">
        <text>ATP + protein L-histidine = ADP + protein N-phospho-L-histidine.</text>
        <dbReference type="EC" id="2.7.13.3"/>
    </reaction>
</comment>
<dbReference type="OrthoDB" id="84942at2"/>
<evidence type="ECO:0000313" key="5">
    <source>
        <dbReference type="Proteomes" id="UP000280696"/>
    </source>
</evidence>
<evidence type="ECO:0000313" key="4">
    <source>
        <dbReference type="EMBL" id="RKI94209.1"/>
    </source>
</evidence>
<dbReference type="InterPro" id="IPR003661">
    <property type="entry name" value="HisK_dim/P_dom"/>
</dbReference>